<sequence length="755" mass="71537">MARVSEKQTPQPLQYRTDGPEDGPVLVVGPALGTTWHMWDRQIPELTRHWRVLRFDLPGHGGAPAAPAPAVDELGDRLIATLDSLGVERFGYAGCSLSAAVGLDLALRHPRRLASLALVAASARYGTADSWRQRGASVRRDGLDPVARSAPERWFTANFSGAQPAIVDWAVQMVGTTDTYSYIAACDALAAFDVRAELTRISVPALVIVGAEDTTTPPADARVLVAGIHDAKLAVVPGASHLAPVEQPAAVTDLLVRHFTTAWQLSTQQGLPTVSAGSAASAASAPAPGAAGGAPGTGFGTPGSGGSGAFGTGSPSGGTGAGGGGAGGTGSAMPGAGQDGAHTGFGAPGAGGPAGAGFGTPGVGSADGGQGTADTASAGGAGAGFGGPGMPGTASSGGGAGFGAPGEAFAGQGARGSADGGPGTAGTTPVGNGGFGVPGAGSAASGPGAPGMPGPEGPGVPGSGGVGPGVSGTGFGPAGSGASGSGTGSPGSSGTGFGAVGQDPAGSGAPGAPGTSGARFGAAGHGPGAQDPAGPAVPGVGAPRSAVPGGIPGPAPAGGGTGAGFGAPGLAASGPGLPGMTGAQGAGVPGFGAPGSGAAVPGGGAPDGPGNGSAAVGSAAPRGFGPPPADMHAPAGDHERGERIRREVLGDEPVDRDAFTADFHDLVTRSAWGGAWSRPGLDRRTRALITLTALTARGHVDEIAPYTRGALRSGVTPDEIKETLLHTAVYCGLPAAGAAFAAAQRVIAEETGSGA</sequence>
<feature type="compositionally biased region" description="Gly residues" evidence="1">
    <location>
        <begin position="346"/>
        <end position="371"/>
    </location>
</feature>
<feature type="compositionally biased region" description="Low complexity" evidence="1">
    <location>
        <begin position="504"/>
        <end position="549"/>
    </location>
</feature>
<accession>A0ABQ2Y466</accession>
<dbReference type="InterPro" id="IPR029032">
    <property type="entry name" value="AhpD-like"/>
</dbReference>
<feature type="compositionally biased region" description="Gly residues" evidence="1">
    <location>
        <begin position="290"/>
        <end position="330"/>
    </location>
</feature>
<evidence type="ECO:0000259" key="3">
    <source>
        <dbReference type="Pfam" id="PF12697"/>
    </source>
</evidence>
<dbReference type="InterPro" id="IPR029058">
    <property type="entry name" value="AB_hydrolase_fold"/>
</dbReference>
<feature type="region of interest" description="Disordered" evidence="1">
    <location>
        <begin position="1"/>
        <end position="22"/>
    </location>
</feature>
<name>A0ABQ2Y466_9ACTN</name>
<dbReference type="InterPro" id="IPR000073">
    <property type="entry name" value="AB_hydrolase_1"/>
</dbReference>
<dbReference type="EMBL" id="BMUT01000001">
    <property type="protein sequence ID" value="GGX62854.1"/>
    <property type="molecule type" value="Genomic_DNA"/>
</dbReference>
<feature type="region of interest" description="Disordered" evidence="1">
    <location>
        <begin position="597"/>
        <end position="640"/>
    </location>
</feature>
<reference evidence="5" key="1">
    <citation type="journal article" date="2019" name="Int. J. Syst. Evol. Microbiol.">
        <title>The Global Catalogue of Microorganisms (GCM) 10K type strain sequencing project: providing services to taxonomists for standard genome sequencing and annotation.</title>
        <authorList>
            <consortium name="The Broad Institute Genomics Platform"/>
            <consortium name="The Broad Institute Genome Sequencing Center for Infectious Disease"/>
            <person name="Wu L."/>
            <person name="Ma J."/>
        </authorList>
    </citation>
    <scope>NUCLEOTIDE SEQUENCE [LARGE SCALE GENOMIC DNA]</scope>
    <source>
        <strain evidence="5">JCM 4586</strain>
    </source>
</reference>
<dbReference type="PANTHER" id="PTHR33570:SF2">
    <property type="entry name" value="CARBOXYMUCONOLACTONE DECARBOXYLASE-LIKE DOMAIN-CONTAINING PROTEIN"/>
    <property type="match status" value="1"/>
</dbReference>
<dbReference type="PRINTS" id="PR00111">
    <property type="entry name" value="ABHYDROLASE"/>
</dbReference>
<dbReference type="Proteomes" id="UP000659223">
    <property type="component" value="Unassembled WGS sequence"/>
</dbReference>
<feature type="compositionally biased region" description="Gly residues" evidence="1">
    <location>
        <begin position="550"/>
        <end position="562"/>
    </location>
</feature>
<proteinExistence type="predicted"/>
<feature type="compositionally biased region" description="Gly residues" evidence="1">
    <location>
        <begin position="597"/>
        <end position="611"/>
    </location>
</feature>
<feature type="region of interest" description="Disordered" evidence="1">
    <location>
        <begin position="282"/>
        <end position="562"/>
    </location>
</feature>
<dbReference type="Pfam" id="PF12697">
    <property type="entry name" value="Abhydrolase_6"/>
    <property type="match status" value="1"/>
</dbReference>
<dbReference type="PANTHER" id="PTHR33570">
    <property type="entry name" value="4-CARBOXYMUCONOLACTONE DECARBOXYLASE FAMILY PROTEIN"/>
    <property type="match status" value="1"/>
</dbReference>
<protein>
    <recommendedName>
        <fullName evidence="6">Alpha/beta fold hydrolase</fullName>
    </recommendedName>
</protein>
<evidence type="ECO:0000256" key="1">
    <source>
        <dbReference type="SAM" id="MobiDB-lite"/>
    </source>
</evidence>
<evidence type="ECO:0000313" key="4">
    <source>
        <dbReference type="EMBL" id="GGX62854.1"/>
    </source>
</evidence>
<feature type="compositionally biased region" description="Gly residues" evidence="1">
    <location>
        <begin position="459"/>
        <end position="499"/>
    </location>
</feature>
<keyword evidence="5" id="KW-1185">Reference proteome</keyword>
<dbReference type="Gene3D" id="3.40.50.1820">
    <property type="entry name" value="alpha/beta hydrolase"/>
    <property type="match status" value="1"/>
</dbReference>
<gene>
    <name evidence="4" type="ORF">GCM10010324_04490</name>
</gene>
<dbReference type="InterPro" id="IPR052512">
    <property type="entry name" value="4CMD/NDH-1_regulator"/>
</dbReference>
<evidence type="ECO:0008006" key="6">
    <source>
        <dbReference type="Google" id="ProtNLM"/>
    </source>
</evidence>
<evidence type="ECO:0000259" key="2">
    <source>
        <dbReference type="Pfam" id="PF02627"/>
    </source>
</evidence>
<dbReference type="SUPFAM" id="SSF69118">
    <property type="entry name" value="AhpD-like"/>
    <property type="match status" value="1"/>
</dbReference>
<feature type="compositionally biased region" description="Low complexity" evidence="1">
    <location>
        <begin position="331"/>
        <end position="345"/>
    </location>
</feature>
<dbReference type="SUPFAM" id="SSF53474">
    <property type="entry name" value="alpha/beta-Hydrolases"/>
    <property type="match status" value="1"/>
</dbReference>
<feature type="domain" description="AB hydrolase-1" evidence="3">
    <location>
        <begin position="30"/>
        <end position="253"/>
    </location>
</feature>
<comment type="caution">
    <text evidence="4">The sequence shown here is derived from an EMBL/GenBank/DDBJ whole genome shotgun (WGS) entry which is preliminary data.</text>
</comment>
<feature type="domain" description="Carboxymuconolactone decarboxylase-like" evidence="2">
    <location>
        <begin position="662"/>
        <end position="744"/>
    </location>
</feature>
<organism evidence="4 5">
    <name type="scientific">Streptomyces hiroshimensis</name>
    <dbReference type="NCBI Taxonomy" id="66424"/>
    <lineage>
        <taxon>Bacteria</taxon>
        <taxon>Bacillati</taxon>
        <taxon>Actinomycetota</taxon>
        <taxon>Actinomycetes</taxon>
        <taxon>Kitasatosporales</taxon>
        <taxon>Streptomycetaceae</taxon>
        <taxon>Streptomyces</taxon>
    </lineage>
</organism>
<dbReference type="Gene3D" id="1.20.1290.10">
    <property type="entry name" value="AhpD-like"/>
    <property type="match status" value="1"/>
</dbReference>
<dbReference type="InterPro" id="IPR003779">
    <property type="entry name" value="CMD-like"/>
</dbReference>
<evidence type="ECO:0000313" key="5">
    <source>
        <dbReference type="Proteomes" id="UP000659223"/>
    </source>
</evidence>
<feature type="compositionally biased region" description="Gly residues" evidence="1">
    <location>
        <begin position="379"/>
        <end position="404"/>
    </location>
</feature>
<dbReference type="Pfam" id="PF02627">
    <property type="entry name" value="CMD"/>
    <property type="match status" value="1"/>
</dbReference>